<keyword evidence="2" id="KW-1185">Reference proteome</keyword>
<name>A0ACB9B8F7_ARCLA</name>
<accession>A0ACB9B8F7</accession>
<gene>
    <name evidence="1" type="ORF">L6452_19245</name>
</gene>
<dbReference type="Proteomes" id="UP001055879">
    <property type="component" value="Linkage Group LG06"/>
</dbReference>
<proteinExistence type="predicted"/>
<protein>
    <submittedName>
        <fullName evidence="1">Uncharacterized protein</fullName>
    </submittedName>
</protein>
<organism evidence="1 2">
    <name type="scientific">Arctium lappa</name>
    <name type="common">Greater burdock</name>
    <name type="synonym">Lappa major</name>
    <dbReference type="NCBI Taxonomy" id="4217"/>
    <lineage>
        <taxon>Eukaryota</taxon>
        <taxon>Viridiplantae</taxon>
        <taxon>Streptophyta</taxon>
        <taxon>Embryophyta</taxon>
        <taxon>Tracheophyta</taxon>
        <taxon>Spermatophyta</taxon>
        <taxon>Magnoliopsida</taxon>
        <taxon>eudicotyledons</taxon>
        <taxon>Gunneridae</taxon>
        <taxon>Pentapetalae</taxon>
        <taxon>asterids</taxon>
        <taxon>campanulids</taxon>
        <taxon>Asterales</taxon>
        <taxon>Asteraceae</taxon>
        <taxon>Carduoideae</taxon>
        <taxon>Cardueae</taxon>
        <taxon>Arctiinae</taxon>
        <taxon>Arctium</taxon>
    </lineage>
</organism>
<evidence type="ECO:0000313" key="1">
    <source>
        <dbReference type="EMBL" id="KAI3718378.1"/>
    </source>
</evidence>
<sequence>MGKLKRASHRTKSNVSCTRPLYMLHVDLCGPISIQSLGGKKYILVFIDEISRYTRVEFVRKKSDVPQILIILMRKIQVLYDSKVQKLRSVNDTEFKISTIDAYLAKEGISQNFSVARTPQ</sequence>
<evidence type="ECO:0000313" key="2">
    <source>
        <dbReference type="Proteomes" id="UP001055879"/>
    </source>
</evidence>
<comment type="caution">
    <text evidence="1">The sequence shown here is derived from an EMBL/GenBank/DDBJ whole genome shotgun (WGS) entry which is preliminary data.</text>
</comment>
<dbReference type="EMBL" id="CM042052">
    <property type="protein sequence ID" value="KAI3718378.1"/>
    <property type="molecule type" value="Genomic_DNA"/>
</dbReference>
<reference evidence="1 2" key="2">
    <citation type="journal article" date="2022" name="Mol. Ecol. Resour.">
        <title>The genomes of chicory, endive, great burdock and yacon provide insights into Asteraceae paleo-polyploidization history and plant inulin production.</title>
        <authorList>
            <person name="Fan W."/>
            <person name="Wang S."/>
            <person name="Wang H."/>
            <person name="Wang A."/>
            <person name="Jiang F."/>
            <person name="Liu H."/>
            <person name="Zhao H."/>
            <person name="Xu D."/>
            <person name="Zhang Y."/>
        </authorList>
    </citation>
    <scope>NUCLEOTIDE SEQUENCE [LARGE SCALE GENOMIC DNA]</scope>
    <source>
        <strain evidence="2">cv. Niubang</strain>
    </source>
</reference>
<reference evidence="2" key="1">
    <citation type="journal article" date="2022" name="Mol. Ecol. Resour.">
        <title>The genomes of chicory, endive, great burdock and yacon provide insights into Asteraceae palaeo-polyploidization history and plant inulin production.</title>
        <authorList>
            <person name="Fan W."/>
            <person name="Wang S."/>
            <person name="Wang H."/>
            <person name="Wang A."/>
            <person name="Jiang F."/>
            <person name="Liu H."/>
            <person name="Zhao H."/>
            <person name="Xu D."/>
            <person name="Zhang Y."/>
        </authorList>
    </citation>
    <scope>NUCLEOTIDE SEQUENCE [LARGE SCALE GENOMIC DNA]</scope>
    <source>
        <strain evidence="2">cv. Niubang</strain>
    </source>
</reference>